<feature type="transmembrane region" description="Helical" evidence="1">
    <location>
        <begin position="9"/>
        <end position="26"/>
    </location>
</feature>
<dbReference type="Pfam" id="PF24282">
    <property type="entry name" value="DUF7470"/>
    <property type="match status" value="1"/>
</dbReference>
<accession>A0ABD5UPS4</accession>
<evidence type="ECO:0000313" key="2">
    <source>
        <dbReference type="EMBL" id="MFC6888881.1"/>
    </source>
</evidence>
<evidence type="ECO:0000313" key="3">
    <source>
        <dbReference type="Proteomes" id="UP001596333"/>
    </source>
</evidence>
<dbReference type="EMBL" id="JBHSXI010000009">
    <property type="protein sequence ID" value="MFC6888881.1"/>
    <property type="molecule type" value="Genomic_DNA"/>
</dbReference>
<keyword evidence="1" id="KW-0812">Transmembrane</keyword>
<dbReference type="Proteomes" id="UP001596333">
    <property type="component" value="Unassembled WGS sequence"/>
</dbReference>
<keyword evidence="1" id="KW-0472">Membrane</keyword>
<protein>
    <submittedName>
        <fullName evidence="2">Uncharacterized protein</fullName>
    </submittedName>
</protein>
<dbReference type="RefSeq" id="WP_379767526.1">
    <property type="nucleotide sequence ID" value="NZ_JBHSXI010000009.1"/>
</dbReference>
<dbReference type="InterPro" id="IPR055893">
    <property type="entry name" value="DUF7470"/>
</dbReference>
<keyword evidence="3" id="KW-1185">Reference proteome</keyword>
<gene>
    <name evidence="2" type="ORF">ACFQEY_07650</name>
</gene>
<name>A0ABD5UPS4_9EURY</name>
<keyword evidence="1" id="KW-1133">Transmembrane helix</keyword>
<evidence type="ECO:0000256" key="1">
    <source>
        <dbReference type="SAM" id="Phobius"/>
    </source>
</evidence>
<reference evidence="2 3" key="1">
    <citation type="journal article" date="2019" name="Int. J. Syst. Evol. Microbiol.">
        <title>The Global Catalogue of Microorganisms (GCM) 10K type strain sequencing project: providing services to taxonomists for standard genome sequencing and annotation.</title>
        <authorList>
            <consortium name="The Broad Institute Genomics Platform"/>
            <consortium name="The Broad Institute Genome Sequencing Center for Infectious Disease"/>
            <person name="Wu L."/>
            <person name="Ma J."/>
        </authorList>
    </citation>
    <scope>NUCLEOTIDE SEQUENCE [LARGE SCALE GENOMIC DNA]</scope>
    <source>
        <strain evidence="2 3">Y73</strain>
    </source>
</reference>
<proteinExistence type="predicted"/>
<comment type="caution">
    <text evidence="2">The sequence shown here is derived from an EMBL/GenBank/DDBJ whole genome shotgun (WGS) entry which is preliminary data.</text>
</comment>
<dbReference type="AlphaFoldDB" id="A0ABD5UPS4"/>
<organism evidence="2 3">
    <name type="scientific">Halorubrum trueperi</name>
    <dbReference type="NCBI Taxonomy" id="2004704"/>
    <lineage>
        <taxon>Archaea</taxon>
        <taxon>Methanobacteriati</taxon>
        <taxon>Methanobacteriota</taxon>
        <taxon>Stenosarchaea group</taxon>
        <taxon>Halobacteria</taxon>
        <taxon>Halobacteriales</taxon>
        <taxon>Haloferacaceae</taxon>
        <taxon>Halorubrum</taxon>
    </lineage>
</organism>
<sequence length="59" mass="5811">MRDTLGSEGIVGVALVLLAIGLLAVYDPIVGAGVAVLVAGLALIAKGVADSTMRMFGLA</sequence>